<keyword evidence="2 4" id="KW-0378">Hydrolase</keyword>
<dbReference type="GO" id="GO:0046872">
    <property type="term" value="F:metal ion binding"/>
    <property type="evidence" value="ECO:0007669"/>
    <property type="project" value="UniProtKB-KW"/>
</dbReference>
<dbReference type="EMBL" id="QRGR01000009">
    <property type="protein sequence ID" value="RDV15342.1"/>
    <property type="molecule type" value="Genomic_DNA"/>
</dbReference>
<dbReference type="GO" id="GO:0008758">
    <property type="term" value="F:UDP-2,3-diacylglucosamine hydrolase activity"/>
    <property type="evidence" value="ECO:0007669"/>
    <property type="project" value="TreeGrafter"/>
</dbReference>
<dbReference type="Pfam" id="PF00149">
    <property type="entry name" value="Metallophos"/>
    <property type="match status" value="1"/>
</dbReference>
<dbReference type="InterPro" id="IPR029052">
    <property type="entry name" value="Metallo-depent_PP-like"/>
</dbReference>
<evidence type="ECO:0000256" key="2">
    <source>
        <dbReference type="ARBA" id="ARBA00022801"/>
    </source>
</evidence>
<evidence type="ECO:0000259" key="3">
    <source>
        <dbReference type="Pfam" id="PF00149"/>
    </source>
</evidence>
<dbReference type="AlphaFoldDB" id="A0A3D8LEH4"/>
<dbReference type="RefSeq" id="WP_115565360.1">
    <property type="nucleotide sequence ID" value="NZ_QRGR01000009.1"/>
</dbReference>
<organism evidence="4 5">
    <name type="scientific">Pontibacter diazotrophicus</name>
    <dbReference type="NCBI Taxonomy" id="1400979"/>
    <lineage>
        <taxon>Bacteria</taxon>
        <taxon>Pseudomonadati</taxon>
        <taxon>Bacteroidota</taxon>
        <taxon>Cytophagia</taxon>
        <taxon>Cytophagales</taxon>
        <taxon>Hymenobacteraceae</taxon>
        <taxon>Pontibacter</taxon>
    </lineage>
</organism>
<gene>
    <name evidence="4" type="ORF">DXT99_09790</name>
</gene>
<dbReference type="Gene3D" id="3.60.21.10">
    <property type="match status" value="1"/>
</dbReference>
<dbReference type="OrthoDB" id="9780884at2"/>
<keyword evidence="1" id="KW-0479">Metal-binding</keyword>
<reference evidence="5" key="1">
    <citation type="submission" date="2018-08" db="EMBL/GenBank/DDBJ databases">
        <authorList>
            <person name="Liu Z.-W."/>
            <person name="Du Z.-J."/>
        </authorList>
    </citation>
    <scope>NUCLEOTIDE SEQUENCE [LARGE SCALE GENOMIC DNA]</scope>
    <source>
        <strain evidence="5">H4X</strain>
    </source>
</reference>
<comment type="caution">
    <text evidence="4">The sequence shown here is derived from an EMBL/GenBank/DDBJ whole genome shotgun (WGS) entry which is preliminary data.</text>
</comment>
<evidence type="ECO:0000313" key="5">
    <source>
        <dbReference type="Proteomes" id="UP000256708"/>
    </source>
</evidence>
<dbReference type="InterPro" id="IPR004843">
    <property type="entry name" value="Calcineurin-like_PHP"/>
</dbReference>
<feature type="domain" description="Calcineurin-like phosphoesterase" evidence="3">
    <location>
        <begin position="50"/>
        <end position="225"/>
    </location>
</feature>
<name>A0A3D8LEH4_9BACT</name>
<evidence type="ECO:0000256" key="1">
    <source>
        <dbReference type="ARBA" id="ARBA00022723"/>
    </source>
</evidence>
<sequence length="284" mass="32167">MARKNIKWILGTLAAGTTGLLLLDAIILEKYFFKVKVFDIGNKRSSKKLKLVLLTDLHIRQILLPQYHRLAVKVNKLQPDLILITGDMLDSTGKVEAMDEFLGLLHRHIKKVAIPGNNDYKADRSLQHVKAAYEKHQVDLLVNESKAYTIQNTRIMVTGLDDFIEGKSHFKAAVKDIGREEHHLLLIHSPLQQEAVKEKMAEINKERSVSEQLNIRYIFAGHTHGGQIRLPGYVPVLPGMSGDYVNGWYNASAPYLYVSKGFGTSTIPLRFDARSEIILFNYHV</sequence>
<dbReference type="Proteomes" id="UP000256708">
    <property type="component" value="Unassembled WGS sequence"/>
</dbReference>
<dbReference type="PANTHER" id="PTHR31302">
    <property type="entry name" value="TRANSMEMBRANE PROTEIN WITH METALLOPHOSPHOESTERASE DOMAIN-RELATED"/>
    <property type="match status" value="1"/>
</dbReference>
<keyword evidence="5" id="KW-1185">Reference proteome</keyword>
<dbReference type="SUPFAM" id="SSF56300">
    <property type="entry name" value="Metallo-dependent phosphatases"/>
    <property type="match status" value="1"/>
</dbReference>
<proteinExistence type="predicted"/>
<protein>
    <submittedName>
        <fullName evidence="4">Phosphohydrolase</fullName>
    </submittedName>
</protein>
<evidence type="ECO:0000313" key="4">
    <source>
        <dbReference type="EMBL" id="RDV15342.1"/>
    </source>
</evidence>
<dbReference type="GO" id="GO:0009245">
    <property type="term" value="P:lipid A biosynthetic process"/>
    <property type="evidence" value="ECO:0007669"/>
    <property type="project" value="TreeGrafter"/>
</dbReference>
<accession>A0A3D8LEH4</accession>
<dbReference type="InterPro" id="IPR051158">
    <property type="entry name" value="Metallophosphoesterase_sf"/>
</dbReference>
<dbReference type="PANTHER" id="PTHR31302:SF31">
    <property type="entry name" value="PHOSPHODIESTERASE YAEI"/>
    <property type="match status" value="1"/>
</dbReference>
<dbReference type="GO" id="GO:0016020">
    <property type="term" value="C:membrane"/>
    <property type="evidence" value="ECO:0007669"/>
    <property type="project" value="GOC"/>
</dbReference>